<comment type="caution">
    <text evidence="3">The sequence shown here is derived from an EMBL/GenBank/DDBJ whole genome shotgun (WGS) entry which is preliminary data.</text>
</comment>
<feature type="compositionally biased region" description="Polar residues" evidence="1">
    <location>
        <begin position="323"/>
        <end position="344"/>
    </location>
</feature>
<evidence type="ECO:0000313" key="3">
    <source>
        <dbReference type="EMBL" id="PWI74600.1"/>
    </source>
</evidence>
<evidence type="ECO:0000313" key="4">
    <source>
        <dbReference type="Proteomes" id="UP000245956"/>
    </source>
</evidence>
<keyword evidence="2" id="KW-0812">Transmembrane</keyword>
<dbReference type="AlphaFoldDB" id="A0A2U3EJI3"/>
<keyword evidence="2" id="KW-1133">Transmembrane helix</keyword>
<protein>
    <submittedName>
        <fullName evidence="3">Uncharacterized protein</fullName>
    </submittedName>
</protein>
<feature type="region of interest" description="Disordered" evidence="1">
    <location>
        <begin position="215"/>
        <end position="256"/>
    </location>
</feature>
<keyword evidence="2" id="KW-0472">Membrane</keyword>
<evidence type="ECO:0000256" key="2">
    <source>
        <dbReference type="SAM" id="Phobius"/>
    </source>
</evidence>
<accession>A0A2U3EJI3</accession>
<reference evidence="3 4" key="1">
    <citation type="journal article" date="2016" name="Front. Microbiol.">
        <title>Genome and transcriptome sequences reveal the specific parasitism of the nematophagous Purpureocillium lilacinum 36-1.</title>
        <authorList>
            <person name="Xie J."/>
            <person name="Li S."/>
            <person name="Mo C."/>
            <person name="Xiao X."/>
            <person name="Peng D."/>
            <person name="Wang G."/>
            <person name="Xiao Y."/>
        </authorList>
    </citation>
    <scope>NUCLEOTIDE SEQUENCE [LARGE SCALE GENOMIC DNA]</scope>
    <source>
        <strain evidence="3 4">36-1</strain>
    </source>
</reference>
<proteinExistence type="predicted"/>
<feature type="compositionally biased region" description="Polar residues" evidence="1">
    <location>
        <begin position="272"/>
        <end position="291"/>
    </location>
</feature>
<dbReference type="EMBL" id="LCWV01000003">
    <property type="protein sequence ID" value="PWI74600.1"/>
    <property type="molecule type" value="Genomic_DNA"/>
</dbReference>
<name>A0A2U3EJI3_PURLI</name>
<evidence type="ECO:0000256" key="1">
    <source>
        <dbReference type="SAM" id="MobiDB-lite"/>
    </source>
</evidence>
<sequence length="372" mass="40865">MDPVWRFSAQGMPAPSWARLTRAKWHATAGDFAARLKGSVFSTSVRSLVPPRARRRLIFVCSHVLHVHSNQTARMAFATTIMRRKPSQCLGWHCLTRAQQIGTIVSIVVFSVVLLLVYMYCLGRARLAHRKRTTIRLPGGRRTTRGHDHNTALAHLPVAQNIPGYPPRVVYYPAVFHLNRHEDQTGQSCVVSLAATPRPYAPVPPMIMYAPAPAQPAPYQSHGQASASIRVERATSGARAHTDVSPPESLRRPRHPNWFQRLGRVLRMPVGTASTVASSTAPGTPVRSTGPENDASRRSSRSTTHETNNVEARRELSPPPVEPQSSSDAVPDTDGNSLQTNVATVHSDDYEMLDPPSPLAGHLGTTQAPWEQ</sequence>
<feature type="transmembrane region" description="Helical" evidence="2">
    <location>
        <begin position="101"/>
        <end position="122"/>
    </location>
</feature>
<gene>
    <name evidence="3" type="ORF">PCL_07914</name>
</gene>
<feature type="region of interest" description="Disordered" evidence="1">
    <location>
        <begin position="272"/>
        <end position="372"/>
    </location>
</feature>
<organism evidence="3 4">
    <name type="scientific">Purpureocillium lilacinum</name>
    <name type="common">Paecilomyces lilacinus</name>
    <dbReference type="NCBI Taxonomy" id="33203"/>
    <lineage>
        <taxon>Eukaryota</taxon>
        <taxon>Fungi</taxon>
        <taxon>Dikarya</taxon>
        <taxon>Ascomycota</taxon>
        <taxon>Pezizomycotina</taxon>
        <taxon>Sordariomycetes</taxon>
        <taxon>Hypocreomycetidae</taxon>
        <taxon>Hypocreales</taxon>
        <taxon>Ophiocordycipitaceae</taxon>
        <taxon>Purpureocillium</taxon>
    </lineage>
</organism>
<dbReference type="Proteomes" id="UP000245956">
    <property type="component" value="Unassembled WGS sequence"/>
</dbReference>